<name>A0AAU7P072_9GAMM</name>
<dbReference type="AlphaFoldDB" id="A0AAU7P072"/>
<evidence type="ECO:0000256" key="1">
    <source>
        <dbReference type="ARBA" id="ARBA00023125"/>
    </source>
</evidence>
<gene>
    <name evidence="3" type="ORF">Q9L42_020230</name>
</gene>
<accession>A0AAU7P072</accession>
<evidence type="ECO:0000259" key="2">
    <source>
        <dbReference type="Pfam" id="PF07282"/>
    </source>
</evidence>
<dbReference type="InterPro" id="IPR010095">
    <property type="entry name" value="Cas12f1-like_TNB"/>
</dbReference>
<evidence type="ECO:0000313" key="3">
    <source>
        <dbReference type="EMBL" id="XBS22643.1"/>
    </source>
</evidence>
<dbReference type="GO" id="GO:0003677">
    <property type="term" value="F:DNA binding"/>
    <property type="evidence" value="ECO:0007669"/>
    <property type="project" value="UniProtKB-KW"/>
</dbReference>
<evidence type="ECO:0000313" key="4">
    <source>
        <dbReference type="Proteomes" id="UP001225378"/>
    </source>
</evidence>
<reference evidence="3 4" key="1">
    <citation type="journal article" date="2024" name="Microbiology">
        <title>Methylomarinum rosea sp. nov., a novel halophilic methanotrophic bacterium from the hypersaline Lake Elton.</title>
        <authorList>
            <person name="Suleimanov R.Z."/>
            <person name="Oshkin I.Y."/>
            <person name="Danilova O.V."/>
            <person name="Suzina N.E."/>
            <person name="Dedysh S.N."/>
        </authorList>
    </citation>
    <scope>NUCLEOTIDE SEQUENCE [LARGE SCALE GENOMIC DNA]</scope>
    <source>
        <strain evidence="3 4">Ch1-1</strain>
        <plasmid evidence="4">unnamed2</plasmid>
    </source>
</reference>
<keyword evidence="4" id="KW-1185">Reference proteome</keyword>
<protein>
    <submittedName>
        <fullName evidence="3">Zinc ribbon domain-containing protein</fullName>
    </submittedName>
</protein>
<proteinExistence type="predicted"/>
<dbReference type="Proteomes" id="UP001225378">
    <property type="component" value="Plasmid unnamed2"/>
</dbReference>
<keyword evidence="3" id="KW-0614">Plasmid</keyword>
<sequence length="67" mass="7504">MVDPRHTSQQYPRCGHAARENRRTQADFQCASCGYWHHADVVGAKNVLTRGHRGVSRLSADNTRRGG</sequence>
<organism evidence="3 4">
    <name type="scientific">Methylomarinum roseum</name>
    <dbReference type="NCBI Taxonomy" id="3067653"/>
    <lineage>
        <taxon>Bacteria</taxon>
        <taxon>Pseudomonadati</taxon>
        <taxon>Pseudomonadota</taxon>
        <taxon>Gammaproteobacteria</taxon>
        <taxon>Methylococcales</taxon>
        <taxon>Methylococcaceae</taxon>
        <taxon>Methylomarinum</taxon>
    </lineage>
</organism>
<dbReference type="RefSeq" id="WP_349432782.1">
    <property type="nucleotide sequence ID" value="NZ_CP157744.1"/>
</dbReference>
<feature type="domain" description="Cas12f1-like TNB" evidence="2">
    <location>
        <begin position="2"/>
        <end position="47"/>
    </location>
</feature>
<dbReference type="Pfam" id="PF07282">
    <property type="entry name" value="Cas12f1-like_TNB"/>
    <property type="match status" value="1"/>
</dbReference>
<dbReference type="KEGG" id="mech:Q9L42_020230"/>
<geneLocation type="plasmid" evidence="3 4">
    <name>unnamed2</name>
</geneLocation>
<keyword evidence="1" id="KW-0238">DNA-binding</keyword>
<dbReference type="EMBL" id="CP157744">
    <property type="protein sequence ID" value="XBS22643.1"/>
    <property type="molecule type" value="Genomic_DNA"/>
</dbReference>